<feature type="signal peptide" evidence="11">
    <location>
        <begin position="1"/>
        <end position="40"/>
    </location>
</feature>
<dbReference type="PANTHER" id="PTHR30329">
    <property type="entry name" value="STATOR ELEMENT OF FLAGELLAR MOTOR COMPLEX"/>
    <property type="match status" value="1"/>
</dbReference>
<evidence type="ECO:0000256" key="1">
    <source>
        <dbReference type="ARBA" id="ARBA00004571"/>
    </source>
</evidence>
<dbReference type="InterPro" id="IPR028974">
    <property type="entry name" value="TSP_type-3_rpt"/>
</dbReference>
<evidence type="ECO:0000256" key="3">
    <source>
        <dbReference type="ARBA" id="ARBA00022452"/>
    </source>
</evidence>
<evidence type="ECO:0000256" key="4">
    <source>
        <dbReference type="ARBA" id="ARBA00022692"/>
    </source>
</evidence>
<organism evidence="13 14">
    <name type="scientific">Pontibacter akesuensis</name>
    <dbReference type="NCBI Taxonomy" id="388950"/>
    <lineage>
        <taxon>Bacteria</taxon>
        <taxon>Pseudomonadati</taxon>
        <taxon>Bacteroidota</taxon>
        <taxon>Cytophagia</taxon>
        <taxon>Cytophagales</taxon>
        <taxon>Hymenobacteraceae</taxon>
        <taxon>Pontibacter</taxon>
    </lineage>
</organism>
<dbReference type="AlphaFoldDB" id="A0A1I7JB86"/>
<dbReference type="SUPFAM" id="SSF103088">
    <property type="entry name" value="OmpA-like"/>
    <property type="match status" value="1"/>
</dbReference>
<dbReference type="PANTHER" id="PTHR30329:SF21">
    <property type="entry name" value="LIPOPROTEIN YIAD-RELATED"/>
    <property type="match status" value="1"/>
</dbReference>
<dbReference type="GO" id="GO:0046930">
    <property type="term" value="C:pore complex"/>
    <property type="evidence" value="ECO:0007669"/>
    <property type="project" value="UniProtKB-KW"/>
</dbReference>
<dbReference type="InterPro" id="IPR003367">
    <property type="entry name" value="Thrombospondin_3-like_rpt"/>
</dbReference>
<dbReference type="EMBL" id="FPCA01000003">
    <property type="protein sequence ID" value="SFU82422.1"/>
    <property type="molecule type" value="Genomic_DNA"/>
</dbReference>
<keyword evidence="8 10" id="KW-0472">Membrane</keyword>
<dbReference type="Gene3D" id="2.40.160.20">
    <property type="match status" value="1"/>
</dbReference>
<keyword evidence="2" id="KW-0813">Transport</keyword>
<dbReference type="Pfam" id="PF00691">
    <property type="entry name" value="OmpA"/>
    <property type="match status" value="1"/>
</dbReference>
<name>A0A1I7JB86_9BACT</name>
<dbReference type="SUPFAM" id="SSF56925">
    <property type="entry name" value="OMPA-like"/>
    <property type="match status" value="1"/>
</dbReference>
<dbReference type="InterPro" id="IPR050330">
    <property type="entry name" value="Bact_OuterMem_StrucFunc"/>
</dbReference>
<dbReference type="InterPro" id="IPR006664">
    <property type="entry name" value="OMP_bac"/>
</dbReference>
<evidence type="ECO:0000259" key="12">
    <source>
        <dbReference type="PROSITE" id="PS51123"/>
    </source>
</evidence>
<keyword evidence="6" id="KW-0406">Ion transport</keyword>
<keyword evidence="14" id="KW-1185">Reference proteome</keyword>
<keyword evidence="9" id="KW-0998">Cell outer membrane</keyword>
<dbReference type="InterPro" id="IPR027385">
    <property type="entry name" value="Beta-barrel_OMP"/>
</dbReference>
<keyword evidence="4" id="KW-0812">Transmembrane</keyword>
<keyword evidence="7" id="KW-0626">Porin</keyword>
<sequence length="503" mass="54356">MHVLSYQNIHCRTMQTQLSKICKMAFALVFLLSASSNLFAQSGDQRTNIQIYGSALQYKGDITGDKDFGDLEWGGGLSLNRYISPSFDAGLHLTYGSTEAKGTGTMMGSMFDAQMGTAMLGLRLKLYGNILKEDAFIGPYLQIAGGGAWAKTDAMRADGSMQEDDKFFTTAARGGAGIRFRFSDAVSAFVETNYMVIGQDKIDGMDMGDNDRFLMHNVGLGFNLGKATDTDMDGVPDRRDECPDTPTGVQVDKKGCPLDGDADGVPDYQDECPTEAGVANLNGCPDRDGDGVADKNDQCPDEAGTAATNGCPDADGDGVADKDDKCPDTPAGVQVGADGCGVDTDGDGVADYEDACPNTAGPGMANGCPELDAETLRLLEEKVRFEFDQARVQDSYKQLLDSIVVVLGKYPDHVLLIKGHADYIGSEEYNQALSESRAQAVKDYLIQQGVQNPDRLVTKGYGESQPLVQVNERLPRRRTESQRARNRRVGFEMNTPDMQLNLE</sequence>
<dbReference type="GO" id="GO:0009279">
    <property type="term" value="C:cell outer membrane"/>
    <property type="evidence" value="ECO:0007669"/>
    <property type="project" value="UniProtKB-SubCell"/>
</dbReference>
<evidence type="ECO:0000313" key="13">
    <source>
        <dbReference type="EMBL" id="SFU82422.1"/>
    </source>
</evidence>
<reference evidence="14" key="1">
    <citation type="submission" date="2016-10" db="EMBL/GenBank/DDBJ databases">
        <authorList>
            <person name="Varghese N."/>
        </authorList>
    </citation>
    <scope>NUCLEOTIDE SEQUENCE [LARGE SCALE GENOMIC DNA]</scope>
    <source>
        <strain evidence="14">DSM 18820</strain>
    </source>
</reference>
<proteinExistence type="predicted"/>
<feature type="domain" description="OmpA-like" evidence="12">
    <location>
        <begin position="372"/>
        <end position="497"/>
    </location>
</feature>
<evidence type="ECO:0000256" key="11">
    <source>
        <dbReference type="SAM" id="SignalP"/>
    </source>
</evidence>
<evidence type="ECO:0000256" key="2">
    <source>
        <dbReference type="ARBA" id="ARBA00022448"/>
    </source>
</evidence>
<feature type="chain" id="PRO_5010381665" evidence="11">
    <location>
        <begin position="41"/>
        <end position="503"/>
    </location>
</feature>
<dbReference type="GO" id="GO:0006811">
    <property type="term" value="P:monoatomic ion transport"/>
    <property type="evidence" value="ECO:0007669"/>
    <property type="project" value="UniProtKB-KW"/>
</dbReference>
<accession>A0A1I7JB86</accession>
<evidence type="ECO:0000313" key="14">
    <source>
        <dbReference type="Proteomes" id="UP000182491"/>
    </source>
</evidence>
<comment type="subcellular location">
    <subcellularLocation>
        <location evidence="1">Cell outer membrane</location>
        <topology evidence="1">Multi-pass membrane protein</topology>
    </subcellularLocation>
</comment>
<dbReference type="GO" id="GO:0005509">
    <property type="term" value="F:calcium ion binding"/>
    <property type="evidence" value="ECO:0007669"/>
    <property type="project" value="InterPro"/>
</dbReference>
<gene>
    <name evidence="13" type="ORF">SAMN04487941_2671</name>
</gene>
<dbReference type="InterPro" id="IPR011250">
    <property type="entry name" value="OMP/PagP_B-barrel"/>
</dbReference>
<dbReference type="GO" id="GO:0015288">
    <property type="term" value="F:porin activity"/>
    <property type="evidence" value="ECO:0007669"/>
    <property type="project" value="UniProtKB-KW"/>
</dbReference>
<evidence type="ECO:0000256" key="9">
    <source>
        <dbReference type="ARBA" id="ARBA00023237"/>
    </source>
</evidence>
<dbReference type="PROSITE" id="PS51123">
    <property type="entry name" value="OMPA_2"/>
    <property type="match status" value="1"/>
</dbReference>
<dbReference type="PRINTS" id="PR01021">
    <property type="entry name" value="OMPADOMAIN"/>
</dbReference>
<dbReference type="STRING" id="388950.GCA_001611675_02394"/>
<dbReference type="CDD" id="cd07185">
    <property type="entry name" value="OmpA_C-like"/>
    <property type="match status" value="1"/>
</dbReference>
<evidence type="ECO:0000256" key="6">
    <source>
        <dbReference type="ARBA" id="ARBA00023065"/>
    </source>
</evidence>
<dbReference type="InterPro" id="IPR006665">
    <property type="entry name" value="OmpA-like"/>
</dbReference>
<evidence type="ECO:0000256" key="8">
    <source>
        <dbReference type="ARBA" id="ARBA00023136"/>
    </source>
</evidence>
<evidence type="ECO:0000256" key="5">
    <source>
        <dbReference type="ARBA" id="ARBA00022729"/>
    </source>
</evidence>
<evidence type="ECO:0000256" key="10">
    <source>
        <dbReference type="PROSITE-ProRule" id="PRU00473"/>
    </source>
</evidence>
<dbReference type="Gene3D" id="3.30.1330.60">
    <property type="entry name" value="OmpA-like domain"/>
    <property type="match status" value="1"/>
</dbReference>
<dbReference type="SUPFAM" id="SSF103647">
    <property type="entry name" value="TSP type-3 repeat"/>
    <property type="match status" value="2"/>
</dbReference>
<keyword evidence="5 11" id="KW-0732">Signal</keyword>
<protein>
    <submittedName>
        <fullName evidence="13">Outer membrane protein OmpA</fullName>
    </submittedName>
</protein>
<dbReference type="Gene3D" id="4.10.1080.10">
    <property type="entry name" value="TSP type-3 repeat"/>
    <property type="match status" value="1"/>
</dbReference>
<evidence type="ECO:0000256" key="7">
    <source>
        <dbReference type="ARBA" id="ARBA00023114"/>
    </source>
</evidence>
<dbReference type="Proteomes" id="UP000182491">
    <property type="component" value="Unassembled WGS sequence"/>
</dbReference>
<dbReference type="GO" id="GO:0007155">
    <property type="term" value="P:cell adhesion"/>
    <property type="evidence" value="ECO:0007669"/>
    <property type="project" value="InterPro"/>
</dbReference>
<dbReference type="Pfam" id="PF02412">
    <property type="entry name" value="TSP_3"/>
    <property type="match status" value="4"/>
</dbReference>
<dbReference type="InterPro" id="IPR036737">
    <property type="entry name" value="OmpA-like_sf"/>
</dbReference>
<keyword evidence="3" id="KW-1134">Transmembrane beta strand</keyword>
<dbReference type="Pfam" id="PF13505">
    <property type="entry name" value="OMP_b-brl"/>
    <property type="match status" value="1"/>
</dbReference>